<name>A0ABY2QU27_9HYPH</name>
<sequence length="62" mass="6800">MFVTLLKFSENRATAPEFMVAHNNWVAQGFADGAFLCVGSTGHLAVDLSQNSRRPCQKSADR</sequence>
<evidence type="ECO:0000313" key="2">
    <source>
        <dbReference type="Proteomes" id="UP000309667"/>
    </source>
</evidence>
<gene>
    <name evidence="1" type="ORF">E9677_16840</name>
</gene>
<dbReference type="EMBL" id="STGT01000004">
    <property type="protein sequence ID" value="THV12439.1"/>
    <property type="molecule type" value="Genomic_DNA"/>
</dbReference>
<accession>A0ABY2QU27</accession>
<protein>
    <submittedName>
        <fullName evidence="1">Uncharacterized protein</fullName>
    </submittedName>
</protein>
<reference evidence="1 2" key="1">
    <citation type="submission" date="2019-04" db="EMBL/GenBank/DDBJ databases">
        <title>Genome sequence of strain 7209-2.</title>
        <authorList>
            <person name="Gao J."/>
            <person name="Sun J."/>
        </authorList>
    </citation>
    <scope>NUCLEOTIDE SEQUENCE [LARGE SCALE GENOMIC DNA]</scope>
    <source>
        <strain evidence="1 2">7209-2</strain>
    </source>
</reference>
<comment type="caution">
    <text evidence="1">The sequence shown here is derived from an EMBL/GenBank/DDBJ whole genome shotgun (WGS) entry which is preliminary data.</text>
</comment>
<keyword evidence="2" id="KW-1185">Reference proteome</keyword>
<dbReference type="Proteomes" id="UP000309667">
    <property type="component" value="Unassembled WGS sequence"/>
</dbReference>
<evidence type="ECO:0000313" key="1">
    <source>
        <dbReference type="EMBL" id="THV12439.1"/>
    </source>
</evidence>
<organism evidence="1 2">
    <name type="scientific">Rhizobium rhizophilum</name>
    <dbReference type="NCBI Taxonomy" id="1850373"/>
    <lineage>
        <taxon>Bacteria</taxon>
        <taxon>Pseudomonadati</taxon>
        <taxon>Pseudomonadota</taxon>
        <taxon>Alphaproteobacteria</taxon>
        <taxon>Hyphomicrobiales</taxon>
        <taxon>Rhizobiaceae</taxon>
        <taxon>Rhizobium/Agrobacterium group</taxon>
        <taxon>Rhizobium</taxon>
    </lineage>
</organism>
<proteinExistence type="predicted"/>